<dbReference type="EMBL" id="QTSX02003552">
    <property type="protein sequence ID" value="KAJ9071090.1"/>
    <property type="molecule type" value="Genomic_DNA"/>
</dbReference>
<evidence type="ECO:0000313" key="1">
    <source>
        <dbReference type="EMBL" id="KAJ9071090.1"/>
    </source>
</evidence>
<name>A0ACC2T917_9FUNG</name>
<accession>A0ACC2T917</accession>
<dbReference type="Proteomes" id="UP001165960">
    <property type="component" value="Unassembled WGS sequence"/>
</dbReference>
<evidence type="ECO:0000313" key="2">
    <source>
        <dbReference type="Proteomes" id="UP001165960"/>
    </source>
</evidence>
<sequence>MIALLWLFAPILENLASVMIKEAVNSLATSWPTLYMLTPPNSYYDLPSKIILALTIFISIFCYTSPGACRRADARHPLPPSCHPPQASRPPRLALAGLPPASHPLAHPSPSGPAACPQATRPLPGPLPTASCPPGSQGPLPSQPKPTMTPSQSEKSLETRDNFKNNSCAQEEGQIHVSKTRQNSKNIEEKLKLTSEDKNNMTYSQWNQVDGNNQLGLDSNQTSIPKPKIEVFEPKSCHHRLTTHPEETIGPKQNCLKPQQIAQEQGFGHPFKHQFPIPMTKLLGTPVPCFFSHLQNFASGGPL</sequence>
<keyword evidence="2" id="KW-1185">Reference proteome</keyword>
<organism evidence="1 2">
    <name type="scientific">Entomophthora muscae</name>
    <dbReference type="NCBI Taxonomy" id="34485"/>
    <lineage>
        <taxon>Eukaryota</taxon>
        <taxon>Fungi</taxon>
        <taxon>Fungi incertae sedis</taxon>
        <taxon>Zoopagomycota</taxon>
        <taxon>Entomophthoromycotina</taxon>
        <taxon>Entomophthoromycetes</taxon>
        <taxon>Entomophthorales</taxon>
        <taxon>Entomophthoraceae</taxon>
        <taxon>Entomophthora</taxon>
    </lineage>
</organism>
<gene>
    <name evidence="1" type="ORF">DSO57_1000765</name>
</gene>
<comment type="caution">
    <text evidence="1">The sequence shown here is derived from an EMBL/GenBank/DDBJ whole genome shotgun (WGS) entry which is preliminary data.</text>
</comment>
<proteinExistence type="predicted"/>
<protein>
    <submittedName>
        <fullName evidence="1">Uncharacterized protein</fullName>
    </submittedName>
</protein>
<reference evidence="1" key="1">
    <citation type="submission" date="2022-04" db="EMBL/GenBank/DDBJ databases">
        <title>Genome of the entomopathogenic fungus Entomophthora muscae.</title>
        <authorList>
            <person name="Elya C."/>
            <person name="Lovett B.R."/>
            <person name="Lee E."/>
            <person name="Macias A.M."/>
            <person name="Hajek A.E."/>
            <person name="De Bivort B.L."/>
            <person name="Kasson M.T."/>
            <person name="De Fine Licht H.H."/>
            <person name="Stajich J.E."/>
        </authorList>
    </citation>
    <scope>NUCLEOTIDE SEQUENCE</scope>
    <source>
        <strain evidence="1">Berkeley</strain>
    </source>
</reference>